<dbReference type="EMBL" id="JABXBU010000030">
    <property type="protein sequence ID" value="KAF8785853.1"/>
    <property type="molecule type" value="Genomic_DNA"/>
</dbReference>
<keyword evidence="2" id="KW-1185">Reference proteome</keyword>
<dbReference type="Proteomes" id="UP000807504">
    <property type="component" value="Unassembled WGS sequence"/>
</dbReference>
<protein>
    <submittedName>
        <fullName evidence="1">Uncharacterized protein</fullName>
    </submittedName>
</protein>
<sequence>MLDISQSPHGSDGYSEVRETFALHFLTKIVIDITFGVTKPTFASMAGPLEHILELSEVGNLFLADAMCVYTDRNVGR</sequence>
<evidence type="ECO:0000313" key="2">
    <source>
        <dbReference type="Proteomes" id="UP000807504"/>
    </source>
</evidence>
<gene>
    <name evidence="1" type="ORF">HNY73_011353</name>
</gene>
<organism evidence="1 2">
    <name type="scientific">Argiope bruennichi</name>
    <name type="common">Wasp spider</name>
    <name type="synonym">Aranea bruennichi</name>
    <dbReference type="NCBI Taxonomy" id="94029"/>
    <lineage>
        <taxon>Eukaryota</taxon>
        <taxon>Metazoa</taxon>
        <taxon>Ecdysozoa</taxon>
        <taxon>Arthropoda</taxon>
        <taxon>Chelicerata</taxon>
        <taxon>Arachnida</taxon>
        <taxon>Araneae</taxon>
        <taxon>Araneomorphae</taxon>
        <taxon>Entelegynae</taxon>
        <taxon>Araneoidea</taxon>
        <taxon>Araneidae</taxon>
        <taxon>Argiope</taxon>
    </lineage>
</organism>
<reference evidence="1" key="1">
    <citation type="journal article" date="2020" name="bioRxiv">
        <title>Chromosome-level reference genome of the European wasp spider Argiope bruennichi: a resource for studies on range expansion and evolutionary adaptation.</title>
        <authorList>
            <person name="Sheffer M.M."/>
            <person name="Hoppe A."/>
            <person name="Krehenwinkel H."/>
            <person name="Uhl G."/>
            <person name="Kuss A.W."/>
            <person name="Jensen L."/>
            <person name="Jensen C."/>
            <person name="Gillespie R.G."/>
            <person name="Hoff K.J."/>
            <person name="Prost S."/>
        </authorList>
    </citation>
    <scope>NUCLEOTIDE SEQUENCE</scope>
</reference>
<name>A0A8T0FA74_ARGBR</name>
<comment type="caution">
    <text evidence="1">The sequence shown here is derived from an EMBL/GenBank/DDBJ whole genome shotgun (WGS) entry which is preliminary data.</text>
</comment>
<evidence type="ECO:0000313" key="1">
    <source>
        <dbReference type="EMBL" id="KAF8785853.1"/>
    </source>
</evidence>
<dbReference type="AlphaFoldDB" id="A0A8T0FA74"/>
<proteinExistence type="predicted"/>
<accession>A0A8T0FA74</accession>
<reference evidence="1" key="2">
    <citation type="submission" date="2020-06" db="EMBL/GenBank/DDBJ databases">
        <authorList>
            <person name="Sheffer M."/>
        </authorList>
    </citation>
    <scope>NUCLEOTIDE SEQUENCE</scope>
</reference>